<keyword evidence="7" id="KW-0862">Zinc</keyword>
<dbReference type="FunFam" id="3.30.160.60:FF:001289">
    <property type="entry name" value="Zinc finger protein 574"/>
    <property type="match status" value="1"/>
</dbReference>
<comment type="subcellular location">
    <subcellularLocation>
        <location evidence="2">Nucleus</location>
    </subcellularLocation>
</comment>
<dbReference type="PROSITE" id="PS00028">
    <property type="entry name" value="ZINC_FINGER_C2H2_1"/>
    <property type="match status" value="10"/>
</dbReference>
<name>A0A8S3U542_MYTED</name>
<feature type="domain" description="C2H2-type" evidence="14">
    <location>
        <begin position="752"/>
        <end position="779"/>
    </location>
</feature>
<feature type="compositionally biased region" description="Acidic residues" evidence="13">
    <location>
        <begin position="491"/>
        <end position="501"/>
    </location>
</feature>
<feature type="region of interest" description="Disordered" evidence="13">
    <location>
        <begin position="996"/>
        <end position="1025"/>
    </location>
</feature>
<keyword evidence="11" id="KW-0539">Nucleus</keyword>
<dbReference type="PROSITE" id="PS50157">
    <property type="entry name" value="ZINC_FINGER_C2H2_2"/>
    <property type="match status" value="10"/>
</dbReference>
<dbReference type="PANTHER" id="PTHR24379">
    <property type="entry name" value="KRAB AND ZINC FINGER DOMAIN-CONTAINING"/>
    <property type="match status" value="1"/>
</dbReference>
<evidence type="ECO:0000256" key="13">
    <source>
        <dbReference type="SAM" id="MobiDB-lite"/>
    </source>
</evidence>
<keyword evidence="10" id="KW-0804">Transcription</keyword>
<evidence type="ECO:0000256" key="5">
    <source>
        <dbReference type="ARBA" id="ARBA00022737"/>
    </source>
</evidence>
<keyword evidence="4" id="KW-0479">Metal-binding</keyword>
<evidence type="ECO:0000256" key="2">
    <source>
        <dbReference type="ARBA" id="ARBA00004123"/>
    </source>
</evidence>
<keyword evidence="9" id="KW-0238">DNA-binding</keyword>
<dbReference type="GO" id="GO:0000981">
    <property type="term" value="F:DNA-binding transcription factor activity, RNA polymerase II-specific"/>
    <property type="evidence" value="ECO:0007669"/>
    <property type="project" value="TreeGrafter"/>
</dbReference>
<feature type="compositionally biased region" description="Acidic residues" evidence="13">
    <location>
        <begin position="1006"/>
        <end position="1018"/>
    </location>
</feature>
<dbReference type="Gene3D" id="3.30.160.60">
    <property type="entry name" value="Classic Zinc Finger"/>
    <property type="match status" value="9"/>
</dbReference>
<reference evidence="15" key="1">
    <citation type="submission" date="2021-03" db="EMBL/GenBank/DDBJ databases">
        <authorList>
            <person name="Bekaert M."/>
        </authorList>
    </citation>
    <scope>NUCLEOTIDE SEQUENCE</scope>
</reference>
<accession>A0A8S3U542</accession>
<feature type="domain" description="C2H2-type" evidence="14">
    <location>
        <begin position="557"/>
        <end position="584"/>
    </location>
</feature>
<comment type="caution">
    <text evidence="15">The sequence shown here is derived from an EMBL/GenBank/DDBJ whole genome shotgun (WGS) entry which is preliminary data.</text>
</comment>
<feature type="domain" description="C2H2-type" evidence="14">
    <location>
        <begin position="696"/>
        <end position="723"/>
    </location>
</feature>
<evidence type="ECO:0000256" key="10">
    <source>
        <dbReference type="ARBA" id="ARBA00023163"/>
    </source>
</evidence>
<dbReference type="FunFam" id="3.30.160.60:FF:000502">
    <property type="entry name" value="Zinc finger protein 710"/>
    <property type="match status" value="1"/>
</dbReference>
<feature type="domain" description="C2H2-type" evidence="14">
    <location>
        <begin position="780"/>
        <end position="807"/>
    </location>
</feature>
<evidence type="ECO:0000256" key="11">
    <source>
        <dbReference type="ARBA" id="ARBA00023242"/>
    </source>
</evidence>
<feature type="domain" description="C2H2-type" evidence="14">
    <location>
        <begin position="724"/>
        <end position="751"/>
    </location>
</feature>
<evidence type="ECO:0000313" key="16">
    <source>
        <dbReference type="Proteomes" id="UP000683360"/>
    </source>
</evidence>
<dbReference type="FunFam" id="3.30.160.60:FF:000340">
    <property type="entry name" value="zinc finger protein 473 isoform X1"/>
    <property type="match status" value="1"/>
</dbReference>
<feature type="domain" description="C2H2-type" evidence="14">
    <location>
        <begin position="641"/>
        <end position="668"/>
    </location>
</feature>
<dbReference type="GO" id="GO:0008270">
    <property type="term" value="F:zinc ion binding"/>
    <property type="evidence" value="ECO:0007669"/>
    <property type="project" value="UniProtKB-KW"/>
</dbReference>
<dbReference type="OrthoDB" id="7295497at2759"/>
<feature type="compositionally biased region" description="Polar residues" evidence="13">
    <location>
        <begin position="890"/>
        <end position="902"/>
    </location>
</feature>
<dbReference type="InterPro" id="IPR036236">
    <property type="entry name" value="Znf_C2H2_sf"/>
</dbReference>
<comment type="similarity">
    <text evidence="3">Belongs to the krueppel C2H2-type zinc-finger protein family.</text>
</comment>
<feature type="region of interest" description="Disordered" evidence="13">
    <location>
        <begin position="882"/>
        <end position="933"/>
    </location>
</feature>
<dbReference type="InterPro" id="IPR013087">
    <property type="entry name" value="Znf_C2H2_type"/>
</dbReference>
<evidence type="ECO:0000256" key="7">
    <source>
        <dbReference type="ARBA" id="ARBA00022833"/>
    </source>
</evidence>
<dbReference type="Proteomes" id="UP000683360">
    <property type="component" value="Unassembled WGS sequence"/>
</dbReference>
<dbReference type="FunFam" id="3.30.160.60:FF:000191">
    <property type="entry name" value="zinc finger protein 366"/>
    <property type="match status" value="1"/>
</dbReference>
<evidence type="ECO:0000256" key="12">
    <source>
        <dbReference type="PROSITE-ProRule" id="PRU00042"/>
    </source>
</evidence>
<keyword evidence="6 12" id="KW-0863">Zinc-finger</keyword>
<evidence type="ECO:0000256" key="4">
    <source>
        <dbReference type="ARBA" id="ARBA00022723"/>
    </source>
</evidence>
<feature type="region of interest" description="Disordered" evidence="13">
    <location>
        <begin position="488"/>
        <end position="507"/>
    </location>
</feature>
<comment type="function">
    <text evidence="1">May be involved in transcriptional regulation.</text>
</comment>
<feature type="region of interest" description="Disordered" evidence="13">
    <location>
        <begin position="264"/>
        <end position="296"/>
    </location>
</feature>
<keyword evidence="16" id="KW-1185">Reference proteome</keyword>
<dbReference type="SUPFAM" id="SSF57667">
    <property type="entry name" value="beta-beta-alpha zinc fingers"/>
    <property type="match status" value="6"/>
</dbReference>
<dbReference type="Pfam" id="PF13912">
    <property type="entry name" value="zf-C2H2_6"/>
    <property type="match status" value="1"/>
</dbReference>
<dbReference type="GO" id="GO:0005634">
    <property type="term" value="C:nucleus"/>
    <property type="evidence" value="ECO:0007669"/>
    <property type="project" value="UniProtKB-SubCell"/>
</dbReference>
<gene>
    <name evidence="15" type="ORF">MEDL_48376</name>
</gene>
<sequence>MWVYNRDTDYSSPLKSQCGFITGIQIILASEESMWLYNRNTDYSSSSEESMWLYNRNTDYSALWQTKYIHTQINARKLQRSLYPCRMEDEDGNPQEDCETDDNDVPLLYTENKTLPNSTRAHLTTSPVLSKLTDKDGQTTCLVNKLQKEEMEDLKLESHQDIRRMYIKNINTLQNQRNFMTICKDSITSNVNHLNIEAASVPSVNKSLDIPKTVKFTLLGRICTGPRKLTAQTDVRPDIGVDVLEIDKDATFIPNLEDIKSQISSEVSPSVVSEDHEETDKKRYSYSSGENQDFDNPEADNFIRATAEKFESVNVWDEEYTSLKNNLLNNDPLVYQGPEIDDSFTTDFDKDGKASRKRKGKKPTFVQIKQEDAVTSEEEFHDEFLPKSNDSIYASVEHIYDNESETSQMSPEMKKLQQKLHPFAITSPSFNKAAAPAVMTTSVGHTGTVVTVSIVTKKSQNNIEHLTPTDLMSGGIMSLNFKKGQNTYEDIVPEDPSDDEDTKSKTEQKKTYYHVMEKLKAIEADNDEELHKNLDRMEINVQILDSQLIQNGEQKRWQCQLCSKSYTTKHNLITHILDHNGIKPHLCMVCGKYFKQLSHLNTHMLTHDNIKPHVCTICGKEFTQISHLKRHQTVHLESRPYICDICGRGFAYPSELRTHKEKHNSDIEKCDECGEEFDSVKALKLHLVLHEKREELICKYCGKVFRYPSQLKDHMITHEGSRPYICTECGMDFMKEHHLKAHQFTHSGQKPFACDICGRSFNQKANMMRHVLIHNATRAFKCEVCGKTFTQPQTLKAHQVVHSKTKPFQCKFCGKQFGRLHNLQGHLHMHNDTKPYSCFCGSTFTLKGNLNRHKKVKHGLDESTEDMEEQAVNFLNEMSSGRVHNEMDDSSSVEQVLSSPDSKSPRKGRKSVPRKLLQGQGVGLLEESDENTLNNDEQLSKYFYNTLVDETEFDKNENFDPESVSLETGIGLGIETSPVSKSVRKRKKPERVFNMDAFDDSHFDDMSEEEGEDLENEDIPNKKIKVNSKGTKLDSILKEKFSK</sequence>
<evidence type="ECO:0000256" key="8">
    <source>
        <dbReference type="ARBA" id="ARBA00023015"/>
    </source>
</evidence>
<feature type="compositionally biased region" description="Low complexity" evidence="13">
    <location>
        <begin position="916"/>
        <end position="925"/>
    </location>
</feature>
<feature type="domain" description="C2H2-type" evidence="14">
    <location>
        <begin position="668"/>
        <end position="695"/>
    </location>
</feature>
<evidence type="ECO:0000256" key="3">
    <source>
        <dbReference type="ARBA" id="ARBA00006991"/>
    </source>
</evidence>
<dbReference type="Pfam" id="PF00096">
    <property type="entry name" value="zf-C2H2"/>
    <property type="match status" value="7"/>
</dbReference>
<keyword evidence="5" id="KW-0677">Repeat</keyword>
<dbReference type="PANTHER" id="PTHR24379:SF127">
    <property type="entry name" value="BLOODY FINGERS-RELATED"/>
    <property type="match status" value="1"/>
</dbReference>
<evidence type="ECO:0000256" key="1">
    <source>
        <dbReference type="ARBA" id="ARBA00003767"/>
    </source>
</evidence>
<proteinExistence type="inferred from homology"/>
<evidence type="ECO:0000256" key="6">
    <source>
        <dbReference type="ARBA" id="ARBA00022771"/>
    </source>
</evidence>
<dbReference type="FunFam" id="3.30.160.60:FF:000771">
    <property type="entry name" value="zinc finger protein 648"/>
    <property type="match status" value="1"/>
</dbReference>
<dbReference type="FunFam" id="3.30.160.60:FF:002343">
    <property type="entry name" value="Zinc finger protein 33A"/>
    <property type="match status" value="1"/>
</dbReference>
<evidence type="ECO:0000259" key="14">
    <source>
        <dbReference type="PROSITE" id="PS50157"/>
    </source>
</evidence>
<dbReference type="AlphaFoldDB" id="A0A8S3U542"/>
<evidence type="ECO:0000256" key="9">
    <source>
        <dbReference type="ARBA" id="ARBA00023125"/>
    </source>
</evidence>
<dbReference type="EMBL" id="CAJPWZ010002329">
    <property type="protein sequence ID" value="CAG2235824.1"/>
    <property type="molecule type" value="Genomic_DNA"/>
</dbReference>
<feature type="domain" description="C2H2-type" evidence="14">
    <location>
        <begin position="808"/>
        <end position="835"/>
    </location>
</feature>
<organism evidence="15 16">
    <name type="scientific">Mytilus edulis</name>
    <name type="common">Blue mussel</name>
    <dbReference type="NCBI Taxonomy" id="6550"/>
    <lineage>
        <taxon>Eukaryota</taxon>
        <taxon>Metazoa</taxon>
        <taxon>Spiralia</taxon>
        <taxon>Lophotrochozoa</taxon>
        <taxon>Mollusca</taxon>
        <taxon>Bivalvia</taxon>
        <taxon>Autobranchia</taxon>
        <taxon>Pteriomorphia</taxon>
        <taxon>Mytilida</taxon>
        <taxon>Mytiloidea</taxon>
        <taxon>Mytilidae</taxon>
        <taxon>Mytilinae</taxon>
        <taxon>Mytilus</taxon>
    </lineage>
</organism>
<keyword evidence="8" id="KW-0805">Transcription regulation</keyword>
<protein>
    <recommendedName>
        <fullName evidence="14">C2H2-type domain-containing protein</fullName>
    </recommendedName>
</protein>
<feature type="domain" description="C2H2-type" evidence="14">
    <location>
        <begin position="613"/>
        <end position="640"/>
    </location>
</feature>
<dbReference type="GO" id="GO:0000977">
    <property type="term" value="F:RNA polymerase II transcription regulatory region sequence-specific DNA binding"/>
    <property type="evidence" value="ECO:0007669"/>
    <property type="project" value="TreeGrafter"/>
</dbReference>
<evidence type="ECO:0000313" key="15">
    <source>
        <dbReference type="EMBL" id="CAG2235824.1"/>
    </source>
</evidence>
<feature type="domain" description="C2H2-type" evidence="14">
    <location>
        <begin position="585"/>
        <end position="612"/>
    </location>
</feature>
<dbReference type="SMART" id="SM00355">
    <property type="entry name" value="ZnF_C2H2"/>
    <property type="match status" value="11"/>
</dbReference>